<name>A0ABS8P479_9PSEU</name>
<organism evidence="2 3">
    <name type="scientific">Actinomycetospora endophytica</name>
    <dbReference type="NCBI Taxonomy" id="2291215"/>
    <lineage>
        <taxon>Bacteria</taxon>
        <taxon>Bacillati</taxon>
        <taxon>Actinomycetota</taxon>
        <taxon>Actinomycetes</taxon>
        <taxon>Pseudonocardiales</taxon>
        <taxon>Pseudonocardiaceae</taxon>
        <taxon>Actinomycetospora</taxon>
    </lineage>
</organism>
<gene>
    <name evidence="2" type="ORF">LQ327_06605</name>
</gene>
<sequence>MTISADPGVPSRPLPRPRRSPESRPMISPRDRAVLFAVAAGRCTVSSDPGGALLIDGQPCTDQFAGRRLVRAGLMAVVAEPPGRPSTTVLTAAAIALLGLPISV</sequence>
<evidence type="ECO:0000256" key="1">
    <source>
        <dbReference type="SAM" id="MobiDB-lite"/>
    </source>
</evidence>
<comment type="caution">
    <text evidence="2">The sequence shown here is derived from an EMBL/GenBank/DDBJ whole genome shotgun (WGS) entry which is preliminary data.</text>
</comment>
<dbReference type="EMBL" id="JAJNDB010000001">
    <property type="protein sequence ID" value="MCD2193058.1"/>
    <property type="molecule type" value="Genomic_DNA"/>
</dbReference>
<accession>A0ABS8P479</accession>
<protein>
    <submittedName>
        <fullName evidence="2">Uncharacterized protein</fullName>
    </submittedName>
</protein>
<proteinExistence type="predicted"/>
<evidence type="ECO:0000313" key="3">
    <source>
        <dbReference type="Proteomes" id="UP001199469"/>
    </source>
</evidence>
<keyword evidence="3" id="KW-1185">Reference proteome</keyword>
<feature type="region of interest" description="Disordered" evidence="1">
    <location>
        <begin position="1"/>
        <end position="28"/>
    </location>
</feature>
<evidence type="ECO:0000313" key="2">
    <source>
        <dbReference type="EMBL" id="MCD2193058.1"/>
    </source>
</evidence>
<reference evidence="2 3" key="1">
    <citation type="submission" date="2021-11" db="EMBL/GenBank/DDBJ databases">
        <title>Draft genome sequence of Actinomycetospora sp. SF1 isolated from the rhizosphere soil.</title>
        <authorList>
            <person name="Duangmal K."/>
            <person name="Chantavorakit T."/>
        </authorList>
    </citation>
    <scope>NUCLEOTIDE SEQUENCE [LARGE SCALE GENOMIC DNA]</scope>
    <source>
        <strain evidence="2 3">TBRC 5722</strain>
    </source>
</reference>
<dbReference type="Proteomes" id="UP001199469">
    <property type="component" value="Unassembled WGS sequence"/>
</dbReference>
<dbReference type="RefSeq" id="WP_230730711.1">
    <property type="nucleotide sequence ID" value="NZ_JAJNDB010000001.1"/>
</dbReference>